<dbReference type="InParanoid" id="A0CFP9"/>
<feature type="signal peptide" evidence="1">
    <location>
        <begin position="1"/>
        <end position="23"/>
    </location>
</feature>
<dbReference type="GeneID" id="5022798"/>
<protein>
    <recommendedName>
        <fullName evidence="4">Transmembrane protein</fullName>
    </recommendedName>
</protein>
<feature type="chain" id="PRO_5002623438" description="Transmembrane protein" evidence="1">
    <location>
        <begin position="24"/>
        <end position="195"/>
    </location>
</feature>
<organism evidence="2 3">
    <name type="scientific">Paramecium tetraurelia</name>
    <dbReference type="NCBI Taxonomy" id="5888"/>
    <lineage>
        <taxon>Eukaryota</taxon>
        <taxon>Sar</taxon>
        <taxon>Alveolata</taxon>
        <taxon>Ciliophora</taxon>
        <taxon>Intramacronucleata</taxon>
        <taxon>Oligohymenophorea</taxon>
        <taxon>Peniculida</taxon>
        <taxon>Parameciidae</taxon>
        <taxon>Paramecium</taxon>
    </lineage>
</organism>
<dbReference type="EMBL" id="CT868070">
    <property type="protein sequence ID" value="CAK69616.1"/>
    <property type="molecule type" value="Genomic_DNA"/>
</dbReference>
<gene>
    <name evidence="2" type="ORF">GSPATT00038057001</name>
</gene>
<dbReference type="RefSeq" id="XP_001437013.1">
    <property type="nucleotide sequence ID" value="XM_001436976.1"/>
</dbReference>
<keyword evidence="3" id="KW-1185">Reference proteome</keyword>
<sequence>MRQTILIISTLHFINLMLRILKCLNLIIRPFLGESRITFQFYFQLSNLSFFQLQQEQAWNTQIQLQMKSNPFISSDHLLELQFILKRSLILHYFMKQLKSLIFQQMIILTHIQPILYYSGKEPKIQLQVSPKIIKLTFQQIILSQLPFIIRIELQFNISILNYRILILKSSLFRGNKPKSINIAILFQFSNIYVN</sequence>
<keyword evidence="1" id="KW-0732">Signal</keyword>
<evidence type="ECO:0008006" key="4">
    <source>
        <dbReference type="Google" id="ProtNLM"/>
    </source>
</evidence>
<dbReference type="HOGENOM" id="CLU_1398768_0_0_1"/>
<dbReference type="Proteomes" id="UP000000600">
    <property type="component" value="Unassembled WGS sequence"/>
</dbReference>
<evidence type="ECO:0000313" key="2">
    <source>
        <dbReference type="EMBL" id="CAK69616.1"/>
    </source>
</evidence>
<reference evidence="2 3" key="1">
    <citation type="journal article" date="2006" name="Nature">
        <title>Global trends of whole-genome duplications revealed by the ciliate Paramecium tetraurelia.</title>
        <authorList>
            <consortium name="Genoscope"/>
            <person name="Aury J.-M."/>
            <person name="Jaillon O."/>
            <person name="Duret L."/>
            <person name="Noel B."/>
            <person name="Jubin C."/>
            <person name="Porcel B.M."/>
            <person name="Segurens B."/>
            <person name="Daubin V."/>
            <person name="Anthouard V."/>
            <person name="Aiach N."/>
            <person name="Arnaiz O."/>
            <person name="Billaut A."/>
            <person name="Beisson J."/>
            <person name="Blanc I."/>
            <person name="Bouhouche K."/>
            <person name="Camara F."/>
            <person name="Duharcourt S."/>
            <person name="Guigo R."/>
            <person name="Gogendeau D."/>
            <person name="Katinka M."/>
            <person name="Keller A.-M."/>
            <person name="Kissmehl R."/>
            <person name="Klotz C."/>
            <person name="Koll F."/>
            <person name="Le Moue A."/>
            <person name="Lepere C."/>
            <person name="Malinsky S."/>
            <person name="Nowacki M."/>
            <person name="Nowak J.K."/>
            <person name="Plattner H."/>
            <person name="Poulain J."/>
            <person name="Ruiz F."/>
            <person name="Serrano V."/>
            <person name="Zagulski M."/>
            <person name="Dessen P."/>
            <person name="Betermier M."/>
            <person name="Weissenbach J."/>
            <person name="Scarpelli C."/>
            <person name="Schachter V."/>
            <person name="Sperling L."/>
            <person name="Meyer E."/>
            <person name="Cohen J."/>
            <person name="Wincker P."/>
        </authorList>
    </citation>
    <scope>NUCLEOTIDE SEQUENCE [LARGE SCALE GENOMIC DNA]</scope>
    <source>
        <strain evidence="2 3">Stock d4-2</strain>
    </source>
</reference>
<proteinExistence type="predicted"/>
<evidence type="ECO:0000256" key="1">
    <source>
        <dbReference type="SAM" id="SignalP"/>
    </source>
</evidence>
<dbReference type="KEGG" id="ptm:GSPATT00038057001"/>
<accession>A0CFP9</accession>
<evidence type="ECO:0000313" key="3">
    <source>
        <dbReference type="Proteomes" id="UP000000600"/>
    </source>
</evidence>
<name>A0CFP9_PARTE</name>
<dbReference type="AlphaFoldDB" id="A0CFP9"/>